<proteinExistence type="predicted"/>
<evidence type="ECO:0000256" key="1">
    <source>
        <dbReference type="SAM" id="MobiDB-lite"/>
    </source>
</evidence>
<sequence length="134" mass="15294">MLTPKPAGSEPPPPPPPSLSSNLPFHPQSPDLVLHEGDLMESLGGSSLQQISSLLSARFDLSGGRRDPLRRWMLDGHRVWRFVSALSINYPTLRVDYSKLFLKSPYHTRIEWQIRFDLYVVFLAGIKDLNFMLY</sequence>
<name>A0A2N9G8Q0_FAGSY</name>
<feature type="compositionally biased region" description="Pro residues" evidence="1">
    <location>
        <begin position="9"/>
        <end position="18"/>
    </location>
</feature>
<organism evidence="2">
    <name type="scientific">Fagus sylvatica</name>
    <name type="common">Beechnut</name>
    <dbReference type="NCBI Taxonomy" id="28930"/>
    <lineage>
        <taxon>Eukaryota</taxon>
        <taxon>Viridiplantae</taxon>
        <taxon>Streptophyta</taxon>
        <taxon>Embryophyta</taxon>
        <taxon>Tracheophyta</taxon>
        <taxon>Spermatophyta</taxon>
        <taxon>Magnoliopsida</taxon>
        <taxon>eudicotyledons</taxon>
        <taxon>Gunneridae</taxon>
        <taxon>Pentapetalae</taxon>
        <taxon>rosids</taxon>
        <taxon>fabids</taxon>
        <taxon>Fagales</taxon>
        <taxon>Fagaceae</taxon>
        <taxon>Fagus</taxon>
    </lineage>
</organism>
<evidence type="ECO:0000313" key="2">
    <source>
        <dbReference type="EMBL" id="SPC95893.1"/>
    </source>
</evidence>
<reference evidence="2" key="1">
    <citation type="submission" date="2018-02" db="EMBL/GenBank/DDBJ databases">
        <authorList>
            <person name="Cohen D.B."/>
            <person name="Kent A.D."/>
        </authorList>
    </citation>
    <scope>NUCLEOTIDE SEQUENCE</scope>
</reference>
<dbReference type="EMBL" id="OIVN01001614">
    <property type="protein sequence ID" value="SPC95893.1"/>
    <property type="molecule type" value="Genomic_DNA"/>
</dbReference>
<gene>
    <name evidence="2" type="ORF">FSB_LOCUS23775</name>
</gene>
<dbReference type="AlphaFoldDB" id="A0A2N9G8Q0"/>
<feature type="region of interest" description="Disordered" evidence="1">
    <location>
        <begin position="1"/>
        <end position="28"/>
    </location>
</feature>
<protein>
    <submittedName>
        <fullName evidence="2">Uncharacterized protein</fullName>
    </submittedName>
</protein>
<accession>A0A2N9G8Q0</accession>